<sequence>MKWTVFHPNAYPGQKDFQWQVVRTSEYNHHNNTISLEDHCMNPMAIKSILPGLILCGILAFSAQALSNLPILKGHFPVGAVMLAILLGTATRQFIPIGTSMEPGIRFAFKRVLRLGVAGLGFSLTFHDIEAVGFRGLLLDTALITGTYFFALALRRWMDLGKDLPWLIATGTAICGASAVVAANSVLKAKDEEVAFSVATVTLFGTFSMFLFPLIAHLGGIPVPIYGAWAGSSIHEVAQVIGATMNVSPKALDFATILKLTRVAFLLPVLIFLEILLLKEGQKLISNKTSRAEHFPWFVVGFAALVIVNSVHLISPALTVQLQHVDTWLLALSMAALGLETHLGRVLSVGRSAMLAGFWLWIFVSLWGLALSVVLFGHSFQGI</sequence>
<feature type="transmembrane region" description="Helical" evidence="7">
    <location>
        <begin position="164"/>
        <end position="187"/>
    </location>
</feature>
<evidence type="ECO:0000256" key="2">
    <source>
        <dbReference type="ARBA" id="ARBA00007977"/>
    </source>
</evidence>
<evidence type="ECO:0000256" key="7">
    <source>
        <dbReference type="SAM" id="Phobius"/>
    </source>
</evidence>
<evidence type="ECO:0000313" key="8">
    <source>
        <dbReference type="EMBL" id="KGA94763.1"/>
    </source>
</evidence>
<keyword evidence="5 7" id="KW-1133">Transmembrane helix</keyword>
<keyword evidence="6 7" id="KW-0472">Membrane</keyword>
<evidence type="ECO:0000256" key="1">
    <source>
        <dbReference type="ARBA" id="ARBA00004651"/>
    </source>
</evidence>
<feature type="transmembrane region" description="Helical" evidence="7">
    <location>
        <begin position="44"/>
        <end position="63"/>
    </location>
</feature>
<evidence type="ECO:0000256" key="6">
    <source>
        <dbReference type="ARBA" id="ARBA00023136"/>
    </source>
</evidence>
<reference evidence="8 9" key="1">
    <citation type="submission" date="2014-06" db="EMBL/GenBank/DDBJ databases">
        <title>Draft genome sequence of iron oxidizing acidophile Leptospirillum ferriphilum DSM14647.</title>
        <authorList>
            <person name="Cardenas J.P."/>
            <person name="Lazcano M."/>
            <person name="Ossandon F.J."/>
            <person name="Corbett M."/>
            <person name="Holmes D.S."/>
            <person name="Watkin E."/>
        </authorList>
    </citation>
    <scope>NUCLEOTIDE SEQUENCE [LARGE SCALE GENOMIC DNA]</scope>
    <source>
        <strain evidence="8 9">DSM 14647</strain>
    </source>
</reference>
<dbReference type="InterPro" id="IPR018383">
    <property type="entry name" value="UPF0324_pro"/>
</dbReference>
<dbReference type="GO" id="GO:0005886">
    <property type="term" value="C:plasma membrane"/>
    <property type="evidence" value="ECO:0007669"/>
    <property type="project" value="UniProtKB-SubCell"/>
</dbReference>
<dbReference type="PATRIC" id="fig|178606.4.peg.726"/>
<dbReference type="EMBL" id="JPGK01000002">
    <property type="protein sequence ID" value="KGA94763.1"/>
    <property type="molecule type" value="Genomic_DNA"/>
</dbReference>
<feature type="transmembrane region" description="Helical" evidence="7">
    <location>
        <begin position="75"/>
        <end position="95"/>
    </location>
</feature>
<gene>
    <name evidence="8" type="ORF">LptCag_2193</name>
</gene>
<evidence type="ECO:0000256" key="4">
    <source>
        <dbReference type="ARBA" id="ARBA00022692"/>
    </source>
</evidence>
<dbReference type="PANTHER" id="PTHR30106:SF2">
    <property type="entry name" value="UPF0324 INNER MEMBRANE PROTEIN YEIH"/>
    <property type="match status" value="1"/>
</dbReference>
<comment type="caution">
    <text evidence="8">The sequence shown here is derived from an EMBL/GenBank/DDBJ whole genome shotgun (WGS) entry which is preliminary data.</text>
</comment>
<accession>A0A094WB47</accession>
<dbReference type="AlphaFoldDB" id="A0A094WB47"/>
<feature type="transmembrane region" description="Helical" evidence="7">
    <location>
        <begin position="358"/>
        <end position="380"/>
    </location>
</feature>
<dbReference type="PANTHER" id="PTHR30106">
    <property type="entry name" value="INNER MEMBRANE PROTEIN YEIH-RELATED"/>
    <property type="match status" value="1"/>
</dbReference>
<dbReference type="Pfam" id="PF03601">
    <property type="entry name" value="Cons_hypoth698"/>
    <property type="match status" value="1"/>
</dbReference>
<dbReference type="RefSeq" id="WP_236625224.1">
    <property type="nucleotide sequence ID" value="NZ_JPGK01000002.1"/>
</dbReference>
<feature type="transmembrane region" description="Helical" evidence="7">
    <location>
        <begin position="194"/>
        <end position="216"/>
    </location>
</feature>
<dbReference type="Proteomes" id="UP000029452">
    <property type="component" value="Unassembled WGS sequence"/>
</dbReference>
<feature type="transmembrane region" description="Helical" evidence="7">
    <location>
        <begin position="254"/>
        <end position="277"/>
    </location>
</feature>
<keyword evidence="4 7" id="KW-0812">Transmembrane</keyword>
<organism evidence="8 9">
    <name type="scientific">Leptospirillum ferriphilum</name>
    <dbReference type="NCBI Taxonomy" id="178606"/>
    <lineage>
        <taxon>Bacteria</taxon>
        <taxon>Pseudomonadati</taxon>
        <taxon>Nitrospirota</taxon>
        <taxon>Nitrospiria</taxon>
        <taxon>Nitrospirales</taxon>
        <taxon>Nitrospiraceae</taxon>
        <taxon>Leptospirillum</taxon>
    </lineage>
</organism>
<feature type="transmembrane region" description="Helical" evidence="7">
    <location>
        <begin position="297"/>
        <end position="315"/>
    </location>
</feature>
<evidence type="ECO:0000256" key="3">
    <source>
        <dbReference type="ARBA" id="ARBA00022475"/>
    </source>
</evidence>
<comment type="similarity">
    <text evidence="2">Belongs to the UPF0324 family.</text>
</comment>
<proteinExistence type="inferred from homology"/>
<evidence type="ECO:0000256" key="5">
    <source>
        <dbReference type="ARBA" id="ARBA00022989"/>
    </source>
</evidence>
<protein>
    <submittedName>
        <fullName evidence="8">Putative membrane protein YeiH</fullName>
    </submittedName>
</protein>
<feature type="transmembrane region" description="Helical" evidence="7">
    <location>
        <begin position="137"/>
        <end position="158"/>
    </location>
</feature>
<name>A0A094WB47_9BACT</name>
<comment type="subcellular location">
    <subcellularLocation>
        <location evidence="1">Cell membrane</location>
        <topology evidence="1">Multi-pass membrane protein</topology>
    </subcellularLocation>
</comment>
<evidence type="ECO:0000313" key="9">
    <source>
        <dbReference type="Proteomes" id="UP000029452"/>
    </source>
</evidence>
<keyword evidence="3" id="KW-1003">Cell membrane</keyword>